<dbReference type="GO" id="GO:0005886">
    <property type="term" value="C:plasma membrane"/>
    <property type="evidence" value="ECO:0007669"/>
    <property type="project" value="TreeGrafter"/>
</dbReference>
<dbReference type="PANTHER" id="PTHR31234">
    <property type="entry name" value="LATE EMBRYOGENESIS ABUNDANT (LEA) HYDROXYPROLINE-RICH GLYCOPROTEIN FAMILY"/>
    <property type="match status" value="1"/>
</dbReference>
<keyword evidence="3" id="KW-1133">Transmembrane helix</keyword>
<name>A0A445IJJ8_GLYSO</name>
<evidence type="ECO:0000256" key="2">
    <source>
        <dbReference type="ARBA" id="ARBA00023136"/>
    </source>
</evidence>
<evidence type="ECO:0000256" key="1">
    <source>
        <dbReference type="ARBA" id="ARBA00004370"/>
    </source>
</evidence>
<proteinExistence type="predicted"/>
<reference evidence="4 5" key="1">
    <citation type="submission" date="2018-09" db="EMBL/GenBank/DDBJ databases">
        <title>A high-quality reference genome of wild soybean provides a powerful tool to mine soybean genomes.</title>
        <authorList>
            <person name="Xie M."/>
            <person name="Chung C.Y.L."/>
            <person name="Li M.-W."/>
            <person name="Wong F.-L."/>
            <person name="Chan T.-F."/>
            <person name="Lam H.-M."/>
        </authorList>
    </citation>
    <scope>NUCLEOTIDE SEQUENCE [LARGE SCALE GENOMIC DNA]</scope>
    <source>
        <strain evidence="5">cv. W05</strain>
        <tissue evidence="4">Hypocotyl of etiolated seedlings</tissue>
    </source>
</reference>
<evidence type="ECO:0000313" key="5">
    <source>
        <dbReference type="Proteomes" id="UP000289340"/>
    </source>
</evidence>
<organism evidence="4 5">
    <name type="scientific">Glycine soja</name>
    <name type="common">Wild soybean</name>
    <dbReference type="NCBI Taxonomy" id="3848"/>
    <lineage>
        <taxon>Eukaryota</taxon>
        <taxon>Viridiplantae</taxon>
        <taxon>Streptophyta</taxon>
        <taxon>Embryophyta</taxon>
        <taxon>Tracheophyta</taxon>
        <taxon>Spermatophyta</taxon>
        <taxon>Magnoliopsida</taxon>
        <taxon>eudicotyledons</taxon>
        <taxon>Gunneridae</taxon>
        <taxon>Pentapetalae</taxon>
        <taxon>rosids</taxon>
        <taxon>fabids</taxon>
        <taxon>Fabales</taxon>
        <taxon>Fabaceae</taxon>
        <taxon>Papilionoideae</taxon>
        <taxon>50 kb inversion clade</taxon>
        <taxon>NPAAA clade</taxon>
        <taxon>indigoferoid/millettioid clade</taxon>
        <taxon>Phaseoleae</taxon>
        <taxon>Glycine</taxon>
        <taxon>Glycine subgen. Soja</taxon>
    </lineage>
</organism>
<sequence>MTILRRFGPPLQWNVVVLDKGIGDKYVTLPWYKFLQEGDFSHGDELSFYYRCAEKIWEVVIRRAIDWDDSDIDEENLRCYFAKQYAQSEVKSAFVLTNSPTPPYPAHKHILLYTYLSLRCHETKRTLHHHSLITLVRIFLSAPDMADTQPRPNDAVPSKERLGTRCCHCLCQTFWILLVLIITIVMLAILVLYIIITPRSFRFTLIDANLTQFDYTANNSTLYYDLVLNITAHNPNKRLKIYYDVVRAHALYRRVEFSAADVNMPWNGYLQDKKGTNFFGAVFSGQRVMGLNRDQIAEDKKDGVFPIDLKIHFTMRFRLDDFQLGHYYPRGTCELKVPLTSNNGNKVASFHPAMCEIDF</sequence>
<dbReference type="AlphaFoldDB" id="A0A445IJJ8"/>
<dbReference type="EMBL" id="QZWG01000010">
    <property type="protein sequence ID" value="RZB86229.1"/>
    <property type="molecule type" value="Genomic_DNA"/>
</dbReference>
<evidence type="ECO:0000313" key="4">
    <source>
        <dbReference type="EMBL" id="RZB86229.1"/>
    </source>
</evidence>
<dbReference type="InterPro" id="IPR044839">
    <property type="entry name" value="NDR1-like"/>
</dbReference>
<keyword evidence="3" id="KW-0812">Transmembrane</keyword>
<evidence type="ECO:0000256" key="3">
    <source>
        <dbReference type="SAM" id="Phobius"/>
    </source>
</evidence>
<gene>
    <name evidence="4" type="ORF">D0Y65_026337</name>
</gene>
<keyword evidence="2 3" id="KW-0472">Membrane</keyword>
<feature type="transmembrane region" description="Helical" evidence="3">
    <location>
        <begin position="174"/>
        <end position="196"/>
    </location>
</feature>
<comment type="caution">
    <text evidence="4">The sequence shown here is derived from an EMBL/GenBank/DDBJ whole genome shotgun (WGS) entry which is preliminary data.</text>
</comment>
<dbReference type="GO" id="GO:0098542">
    <property type="term" value="P:defense response to other organism"/>
    <property type="evidence" value="ECO:0007669"/>
    <property type="project" value="InterPro"/>
</dbReference>
<accession>A0A445IJJ8</accession>
<dbReference type="PANTHER" id="PTHR31234:SF2">
    <property type="entry name" value="OS05G0199100 PROTEIN"/>
    <property type="match status" value="1"/>
</dbReference>
<keyword evidence="5" id="KW-1185">Reference proteome</keyword>
<comment type="subcellular location">
    <subcellularLocation>
        <location evidence="1">Membrane</location>
    </subcellularLocation>
</comment>
<protein>
    <submittedName>
        <fullName evidence="4">NDR1/HIN1-like protein 10</fullName>
    </submittedName>
</protein>
<dbReference type="Proteomes" id="UP000289340">
    <property type="component" value="Chromosome 10"/>
</dbReference>